<proteinExistence type="predicted"/>
<dbReference type="Proteomes" id="UP000033731">
    <property type="component" value="Unassembled WGS sequence"/>
</dbReference>
<keyword evidence="2" id="KW-1185">Reference proteome</keyword>
<dbReference type="AlphaFoldDB" id="A0A0F4VJN2"/>
<comment type="caution">
    <text evidence="1">The sequence shown here is derived from an EMBL/GenBank/DDBJ whole genome shotgun (WGS) entry which is preliminary data.</text>
</comment>
<dbReference type="EMBL" id="JMTK01000002">
    <property type="protein sequence ID" value="KJZ81656.1"/>
    <property type="molecule type" value="Genomic_DNA"/>
</dbReference>
<dbReference type="PATRIC" id="fig|556287.9.peg.397"/>
<gene>
    <name evidence="1" type="ORF">DJ66_0378</name>
</gene>
<evidence type="ECO:0000313" key="1">
    <source>
        <dbReference type="EMBL" id="KJZ81656.1"/>
    </source>
</evidence>
<organism evidence="1 2">
    <name type="scientific">Candidatus Liberibacter solanacearum</name>
    <dbReference type="NCBI Taxonomy" id="556287"/>
    <lineage>
        <taxon>Bacteria</taxon>
        <taxon>Pseudomonadati</taxon>
        <taxon>Pseudomonadota</taxon>
        <taxon>Alphaproteobacteria</taxon>
        <taxon>Hyphomicrobiales</taxon>
        <taxon>Rhizobiaceae</taxon>
        <taxon>Liberibacter</taxon>
    </lineage>
</organism>
<reference evidence="1 2" key="1">
    <citation type="journal article" date="2015" name="Phytopathology">
        <title>Genomes of Candidatus Liberibacter solanacearum haplotype A from New Zealand and the USA suggest significant genome plasticity in the species.</title>
        <authorList>
            <person name="Thompson S.M."/>
            <person name="Johnson C.P."/>
            <person name="Lu A.Y."/>
            <person name="Frampton R.A."/>
            <person name="Sullivan K.L."/>
            <person name="Fiers M.W."/>
            <person name="Crowhurst R.N."/>
            <person name="Pitman A.R."/>
            <person name="Scott I."/>
            <person name="Gudmestad N.C."/>
            <person name="Smith G.R."/>
        </authorList>
    </citation>
    <scope>NUCLEOTIDE SEQUENCE [LARGE SCALE GENOMIC DNA]</scope>
    <source>
        <strain evidence="1 2">LsoNZ1</strain>
    </source>
</reference>
<evidence type="ECO:0000313" key="2">
    <source>
        <dbReference type="Proteomes" id="UP000033731"/>
    </source>
</evidence>
<sequence>MLDSEYIFREIGATLEAMLRTNGILLNVYTLRESNTEPLQSFLDLMTILCVMN</sequence>
<name>A0A0F4VJN2_9HYPH</name>
<protein>
    <submittedName>
        <fullName evidence="1">Uncharacterized protein</fullName>
    </submittedName>
</protein>
<accession>A0A0F4VJN2</accession>